<keyword evidence="2" id="KW-1185">Reference proteome</keyword>
<dbReference type="AlphaFoldDB" id="F4QDL6"/>
<dbReference type="Gene3D" id="2.60.120.650">
    <property type="entry name" value="Cupin"/>
    <property type="match status" value="1"/>
</dbReference>
<evidence type="ECO:0000313" key="1">
    <source>
        <dbReference type="EMBL" id="EGG13813.1"/>
    </source>
</evidence>
<gene>
    <name evidence="1" type="ORF">DFA_11574</name>
</gene>
<reference evidence="2" key="1">
    <citation type="journal article" date="2011" name="Genome Res.">
        <title>Phylogeny-wide analysis of social amoeba genomes highlights ancient origins for complex intercellular communication.</title>
        <authorList>
            <person name="Heidel A.J."/>
            <person name="Lawal H.M."/>
            <person name="Felder M."/>
            <person name="Schilde C."/>
            <person name="Helps N.R."/>
            <person name="Tunggal B."/>
            <person name="Rivero F."/>
            <person name="John U."/>
            <person name="Schleicher M."/>
            <person name="Eichinger L."/>
            <person name="Platzer M."/>
            <person name="Noegel A.A."/>
            <person name="Schaap P."/>
            <person name="Gloeckner G."/>
        </authorList>
    </citation>
    <scope>NUCLEOTIDE SEQUENCE [LARGE SCALE GENOMIC DNA]</scope>
    <source>
        <strain evidence="2">SH3</strain>
    </source>
</reference>
<dbReference type="Proteomes" id="UP000007797">
    <property type="component" value="Unassembled WGS sequence"/>
</dbReference>
<dbReference type="EMBL" id="GL883029">
    <property type="protein sequence ID" value="EGG13813.1"/>
    <property type="molecule type" value="Genomic_DNA"/>
</dbReference>
<sequence>MNYSTMGSSVPLDPLFKVPPIDSLMNFDIDSLMNMPNTNFEYAPTMPYSIDLTESDIQEYTINKGIPLVLSNSMSNWSKDVFSLDFLQANYSDQKMINSPRNNETHSDLEGWTVGQYINYLQISPEERNPKYLYAKDVLCPKEWADQQKKLSKKRPCIDPARVGSPSHECWWCDGQDGVEHHQHCVTTRGVQVCSATGTQVW</sequence>
<dbReference type="RefSeq" id="XP_004350521.1">
    <property type="nucleotide sequence ID" value="XM_004350470.1"/>
</dbReference>
<dbReference type="KEGG" id="dfa:DFA_11574"/>
<name>F4QDL6_CACFS</name>
<dbReference type="OrthoDB" id="16945at2759"/>
<protein>
    <submittedName>
        <fullName evidence="1">Uncharacterized protein</fullName>
    </submittedName>
</protein>
<accession>F4QDL6</accession>
<proteinExistence type="predicted"/>
<evidence type="ECO:0000313" key="2">
    <source>
        <dbReference type="Proteomes" id="UP000007797"/>
    </source>
</evidence>
<dbReference type="GeneID" id="14865342"/>
<organism evidence="1 2">
    <name type="scientific">Cavenderia fasciculata</name>
    <name type="common">Slime mold</name>
    <name type="synonym">Dictyostelium fasciculatum</name>
    <dbReference type="NCBI Taxonomy" id="261658"/>
    <lineage>
        <taxon>Eukaryota</taxon>
        <taxon>Amoebozoa</taxon>
        <taxon>Evosea</taxon>
        <taxon>Eumycetozoa</taxon>
        <taxon>Dictyostelia</taxon>
        <taxon>Acytosteliales</taxon>
        <taxon>Cavenderiaceae</taxon>
        <taxon>Cavenderia</taxon>
    </lineage>
</organism>
<dbReference type="SUPFAM" id="SSF51197">
    <property type="entry name" value="Clavaminate synthase-like"/>
    <property type="match status" value="1"/>
</dbReference>